<name>A0A9J2NZ88_ASCLU</name>
<comment type="subcellular location">
    <subcellularLocation>
        <location evidence="1">Nucleus</location>
    </subcellularLocation>
</comment>
<feature type="compositionally biased region" description="Low complexity" evidence="10">
    <location>
        <begin position="268"/>
        <end position="280"/>
    </location>
</feature>
<evidence type="ECO:0000256" key="10">
    <source>
        <dbReference type="SAM" id="MobiDB-lite"/>
    </source>
</evidence>
<dbReference type="SMART" id="SM00355">
    <property type="entry name" value="ZnF_C2H2"/>
    <property type="match status" value="6"/>
</dbReference>
<feature type="compositionally biased region" description="Basic residues" evidence="10">
    <location>
        <begin position="964"/>
        <end position="973"/>
    </location>
</feature>
<dbReference type="InterPro" id="IPR004018">
    <property type="entry name" value="RPEL_repeat"/>
</dbReference>
<dbReference type="GO" id="GO:0045944">
    <property type="term" value="P:positive regulation of transcription by RNA polymerase II"/>
    <property type="evidence" value="ECO:0007669"/>
    <property type="project" value="TreeGrafter"/>
</dbReference>
<evidence type="ECO:0000259" key="12">
    <source>
        <dbReference type="PROSITE" id="PS50800"/>
    </source>
</evidence>
<feature type="region of interest" description="Disordered" evidence="10">
    <location>
        <begin position="1"/>
        <end position="20"/>
    </location>
</feature>
<dbReference type="Gene3D" id="6.10.150.10">
    <property type="match status" value="1"/>
</dbReference>
<dbReference type="PANTHER" id="PTHR22793:SF12">
    <property type="entry name" value="MYOCARDIN-RELATED TRANSCRIPTION FACTOR, ISOFORM H"/>
    <property type="match status" value="1"/>
</dbReference>
<dbReference type="InterPro" id="IPR003034">
    <property type="entry name" value="SAP_dom"/>
</dbReference>
<dbReference type="Gene3D" id="1.10.720.30">
    <property type="entry name" value="SAP domain"/>
    <property type="match status" value="1"/>
</dbReference>
<evidence type="ECO:0000256" key="7">
    <source>
        <dbReference type="PROSITE-ProRule" id="PRU00042"/>
    </source>
</evidence>
<dbReference type="InterPro" id="IPR036361">
    <property type="entry name" value="SAP_dom_sf"/>
</dbReference>
<feature type="compositionally biased region" description="Polar residues" evidence="10">
    <location>
        <begin position="691"/>
        <end position="701"/>
    </location>
</feature>
<evidence type="ECO:0000256" key="5">
    <source>
        <dbReference type="ARBA" id="ARBA00023163"/>
    </source>
</evidence>
<reference evidence="14" key="1">
    <citation type="submission" date="2023-03" db="UniProtKB">
        <authorList>
            <consortium name="WormBaseParasite"/>
        </authorList>
    </citation>
    <scope>IDENTIFICATION</scope>
</reference>
<feature type="repeat" description="RPEL" evidence="8">
    <location>
        <begin position="40"/>
        <end position="65"/>
    </location>
</feature>
<dbReference type="PROSITE" id="PS50800">
    <property type="entry name" value="SAP"/>
    <property type="match status" value="1"/>
</dbReference>
<evidence type="ECO:0000259" key="11">
    <source>
        <dbReference type="PROSITE" id="PS50157"/>
    </source>
</evidence>
<keyword evidence="7" id="KW-0862">Zinc</keyword>
<keyword evidence="5" id="KW-0804">Transcription</keyword>
<keyword evidence="2" id="KW-0677">Repeat</keyword>
<evidence type="ECO:0000256" key="1">
    <source>
        <dbReference type="ARBA" id="ARBA00004123"/>
    </source>
</evidence>
<dbReference type="PANTHER" id="PTHR22793">
    <property type="entry name" value="MYOCARDIN-RELATED TRANSCRIPTION FACTOR-RELATED"/>
    <property type="match status" value="1"/>
</dbReference>
<dbReference type="SUPFAM" id="SSF68906">
    <property type="entry name" value="SAP domain"/>
    <property type="match status" value="1"/>
</dbReference>
<evidence type="ECO:0000256" key="6">
    <source>
        <dbReference type="ARBA" id="ARBA00023242"/>
    </source>
</evidence>
<keyword evidence="3" id="KW-0805">Transcription regulation</keyword>
<keyword evidence="6" id="KW-0539">Nucleus</keyword>
<evidence type="ECO:0000256" key="2">
    <source>
        <dbReference type="ARBA" id="ARBA00022737"/>
    </source>
</evidence>
<feature type="region of interest" description="Disordered" evidence="10">
    <location>
        <begin position="684"/>
        <end position="712"/>
    </location>
</feature>
<evidence type="ECO:0000256" key="3">
    <source>
        <dbReference type="ARBA" id="ARBA00023015"/>
    </source>
</evidence>
<dbReference type="Pfam" id="PF02755">
    <property type="entry name" value="RPEL"/>
    <property type="match status" value="1"/>
</dbReference>
<dbReference type="PROSITE" id="PS50157">
    <property type="entry name" value="ZINC_FINGER_C2H2_2"/>
    <property type="match status" value="1"/>
</dbReference>
<feature type="region of interest" description="Disordered" evidence="10">
    <location>
        <begin position="268"/>
        <end position="292"/>
    </location>
</feature>
<evidence type="ECO:0000256" key="8">
    <source>
        <dbReference type="PROSITE-ProRule" id="PRU00401"/>
    </source>
</evidence>
<protein>
    <submittedName>
        <fullName evidence="14">SAP domain-containing protein</fullName>
    </submittedName>
</protein>
<evidence type="ECO:0000313" key="14">
    <source>
        <dbReference type="WBParaSite" id="ALUE_0000288201-mRNA-1"/>
    </source>
</evidence>
<feature type="domain" description="C2H2-type" evidence="11">
    <location>
        <begin position="1787"/>
        <end position="1817"/>
    </location>
</feature>
<feature type="region of interest" description="Disordered" evidence="10">
    <location>
        <begin position="956"/>
        <end position="996"/>
    </location>
</feature>
<accession>A0A9J2NZ88</accession>
<keyword evidence="4 9" id="KW-0175">Coiled coil</keyword>
<evidence type="ECO:0000256" key="4">
    <source>
        <dbReference type="ARBA" id="ARBA00023054"/>
    </source>
</evidence>
<dbReference type="Pfam" id="PF02037">
    <property type="entry name" value="SAP"/>
    <property type="match status" value="1"/>
</dbReference>
<evidence type="ECO:0000313" key="13">
    <source>
        <dbReference type="Proteomes" id="UP000036681"/>
    </source>
</evidence>
<keyword evidence="13" id="KW-1185">Reference proteome</keyword>
<keyword evidence="7" id="KW-0479">Metal-binding</keyword>
<dbReference type="InterPro" id="IPR043451">
    <property type="entry name" value="Myocardin-like"/>
</dbReference>
<dbReference type="GO" id="GO:0008270">
    <property type="term" value="F:zinc ion binding"/>
    <property type="evidence" value="ECO:0007669"/>
    <property type="project" value="UniProtKB-KW"/>
</dbReference>
<dbReference type="GO" id="GO:0005634">
    <property type="term" value="C:nucleus"/>
    <property type="evidence" value="ECO:0007669"/>
    <property type="project" value="UniProtKB-SubCell"/>
</dbReference>
<feature type="domain" description="SAP" evidence="12">
    <location>
        <begin position="297"/>
        <end position="331"/>
    </location>
</feature>
<dbReference type="WBParaSite" id="ALUE_0000288201-mRNA-1">
    <property type="protein sequence ID" value="ALUE_0000288201-mRNA-1"/>
    <property type="gene ID" value="ALUE_0000288201"/>
</dbReference>
<dbReference type="InterPro" id="IPR013087">
    <property type="entry name" value="Znf_C2H2_type"/>
</dbReference>
<dbReference type="Proteomes" id="UP000036681">
    <property type="component" value="Unplaced"/>
</dbReference>
<dbReference type="Gene3D" id="3.30.160.60">
    <property type="entry name" value="Classic Zinc Finger"/>
    <property type="match status" value="3"/>
</dbReference>
<evidence type="ECO:0000256" key="9">
    <source>
        <dbReference type="SAM" id="Coils"/>
    </source>
</evidence>
<dbReference type="PROSITE" id="PS51073">
    <property type="entry name" value="RPEL"/>
    <property type="match status" value="1"/>
</dbReference>
<dbReference type="SMART" id="SM00707">
    <property type="entry name" value="RPEL"/>
    <property type="match status" value="1"/>
</dbReference>
<dbReference type="GO" id="GO:0003713">
    <property type="term" value="F:transcription coactivator activity"/>
    <property type="evidence" value="ECO:0007669"/>
    <property type="project" value="TreeGrafter"/>
</dbReference>
<feature type="coiled-coil region" evidence="9">
    <location>
        <begin position="737"/>
        <end position="771"/>
    </location>
</feature>
<keyword evidence="7" id="KW-0863">Zinc-finger</keyword>
<sequence>MERVRAQDAPGFRPPTNRVAAADSLIQKKAEVLKRCKLKDKLNKKLQHRPGPLELVTKKILQADAELEQAIQEGRILFTKTSDVVERETHSQHLPYAAMEVISTTSACSPSSKSSNSCVAKSKVRKKTHQCRTPYEQTPSSPNCAKPKLKVATSPGASKDDESTQVQSSYDLLLQQQRLFLQWQKEVEDARGNASQAANEEVRFSGVQEDQIRGSPSEGCSLSEASPCAVQLTGSAHSNSEYAYDGDSRTLMCEQPVVELCCQSSAAAPTANETPPTVVARPSSTAYSERDKPKLKLSDYRVQDLKNECKKRQLPVSGAKPQLVERLKPFEEAILGANADDAVRDVLSTTSPASEWSNGAKRLPPISNVINDYIQQNFTQVPQQMTQLQPLVLHVPAVSQNQQLLHKGAAWVWERSQIPNSTHISLQTFNNTKPALVDSNGSLVAMATVPSGMQCCRVSSDCPCDAQGVGTAMAHYEGGERTELPAQAVTSVQTEPTFSFAQLGSGGQFTLVQSASSGEANRQSGSPAVLDDAQQCSTQCVIACPQLQPCGAQLTRAGCCSVQPASPNVQPCGGTVLGAVQSTQFGSTPTNTQLVPANQAQIVPAQSIQMLAQPLQLSSGQLVPTTGAVNSSQPCFVTPGAANDSIQYTHYVVSVSDQLQSSRQDGTLQTQCARCLPMQTAVPPPGCSPVTGDSASGSSPNIPSPPTKLDSATRSQDIHTMQIDPNDTNALLSATTLSIHEEMLRFQQRKIEELQKELNRSQQQLKHQQQVILAAKRAQQTNRHECAQQKNEGEQSQADMWLNQLDIKHLNKFHIQLFLQHKLQQQQMQEQLLEQQKLTTTEQKLQEELHVEQAVQDIVRLIKQDARTALLIVQLLRRYQLERGRQGVQAANAAMVAVNGDCTNSANNLADEQQEQRQAVICLAESSAASNSEEIAEDVNVKRASAGIGGEEDCVASATNSTHSKPKSKKKNVTSRCASSKAEANDRKEKPPTAQVDMEEIFRKVLEDASRALLLSNADKEDETATGAASEEVLDAHSNTAGQPSDALQHEQQQVLFSNETPQEPHGRGQFADSFAPAQSSPAFFVEEEKMPAECMDDRYKERVEVIEEGAVIVDQPMQYSKNQAFDDLMDVLRDDQVTEADVRRPEHDFATGADYESNELATLLDGGWFDNESVAQSSVAYEAPCVGYAHDGPNELTEDMDSRDGAEHNDSVMGCFEQNQLSDQSVESLSSFPSRIASLLKQRRMEPMLSKDTHMRHVEYLLTCSLSLMDGLLWKRFSIILYYSRSIFFFTIEGFIFAGESASRGMIWQESERFCYFFEYLSKDDLLESRVIPVSFVRFPQSATRDPIAHTSHARLHRAAGRSTFPMALPSVKLVNTANDILGLPNFAIVRIPEGGDIIKLFSLLLNNGFPEVSFVNEIRENAFLPAVGSALSIRELKELVATQEQDAHDESSALVIVDENCSEHSRAASISSPAHGVAPSTAIPSPIPFVARPRGSRANTSDDPNLYAVCQLCQNKIMSSRLSNLTNHVRRHASLKQFQCVYCVYTHNEMAKVRLHMQHNHKDHLSQPRDALTPEMQNQWDLLMEQCFPGYSKAGSESTNTTEPCSECRNEETARFACIECGQRVSADVLRDHLDSCHRADCVPYSCEECGYQNADQWKVRLHITLKHSEKAAEVNVEALEAGSNLDVFLHKYYPEIPGLFSYIVIVLSLATDEEEAEMLSQFQKLAPKEERCSTSPLSHEEMRRETTENDTSVRCEICQKQMPNNRSLSSLMNHAKRHYHLKQYQCSECVYTSSEAAHVRTHMAIKHPHVGAKPIDNNSETLQSAWIEVMRKCFPVLVSRIDQFRFKHSRADDELKEELSDSNERNGDNALIIHGKRKSALRGGYYVMEISNIDAQTNNRGTVKNELM</sequence>
<dbReference type="SMART" id="SM00513">
    <property type="entry name" value="SAP"/>
    <property type="match status" value="1"/>
</dbReference>
<organism evidence="13 14">
    <name type="scientific">Ascaris lumbricoides</name>
    <name type="common">Giant roundworm</name>
    <dbReference type="NCBI Taxonomy" id="6252"/>
    <lineage>
        <taxon>Eukaryota</taxon>
        <taxon>Metazoa</taxon>
        <taxon>Ecdysozoa</taxon>
        <taxon>Nematoda</taxon>
        <taxon>Chromadorea</taxon>
        <taxon>Rhabditida</taxon>
        <taxon>Spirurina</taxon>
        <taxon>Ascaridomorpha</taxon>
        <taxon>Ascaridoidea</taxon>
        <taxon>Ascarididae</taxon>
        <taxon>Ascaris</taxon>
    </lineage>
</organism>
<proteinExistence type="predicted"/>
<feature type="region of interest" description="Disordered" evidence="10">
    <location>
        <begin position="129"/>
        <end position="164"/>
    </location>
</feature>